<keyword evidence="4" id="KW-1185">Reference proteome</keyword>
<dbReference type="PANTHER" id="PTHR31325">
    <property type="entry name" value="OS01G0798800 PROTEIN-RELATED"/>
    <property type="match status" value="1"/>
</dbReference>
<evidence type="ECO:0000259" key="2">
    <source>
        <dbReference type="Pfam" id="PF13968"/>
    </source>
</evidence>
<feature type="transmembrane region" description="Helical" evidence="1">
    <location>
        <begin position="162"/>
        <end position="184"/>
    </location>
</feature>
<protein>
    <recommendedName>
        <fullName evidence="2">DUF4220 domain-containing protein</fullName>
    </recommendedName>
</protein>
<sequence>MLSTDDFVHAGIITAAVFAVLLVALSTYGRQFRHPVLRFFVWGGSTVFLPLTSSIITVLIRRSTEPKSDGSEPARGRSNPDIQNMWTLLLWIALIILIKGNADVASVGVAMSASSPSSGDVGVDGQRVRPPLELIAQYAWLGYLIYLCIPLAGWLGTMRKAIFVAFCVLGLAKVALKMAAFWGASFSFALGKNARLISGYMAQLVEEDDAGCVPRYIVAGEKEEHVEENPHGYRIKRKALANEESGLVTLDQVWKQRNGDGLLARKKQGEKLRDLCLSYSLFKSLRRKLSNYPLFDEGSTKALHFVRSGMDESHETGRAIDADRVFRVLVDELWFASDFYYSPIPLSSFSGWCAVANLLISALIVLGALAVGWIYRDKGVVVFDGSQAFYYVVSAVLLASVVLIEAWEIAADVCSNWTKMALLVHYVTHHGSLWRRLPFAHAVLRLRPARWWRDKFGQNSVLEPRRFSRRSGLFSERLYGRAGLMKSVHVSSVVKAAVFRSFDKVYGAGFAHRASYGSLTRFMFDFSFDSVTDKILAWHVATRLYEMKCSPQQSSSSDTTAACHLSYYCAYLAAAAPELLPDSAAWTEKRYKEVAAAVTTALGKYGAVAAVDMTPRWHEELLKKLSSDDRDEVLQRAVAIARRLESEFGENKASAWSFLAGFWSEMVICVAPSENVKGHVEAMARGGEFVTLVWALLLHAGVTARPPAQAVLCRRQTV</sequence>
<dbReference type="InterPro" id="IPR025315">
    <property type="entry name" value="DUF4220"/>
</dbReference>
<name>A0A0D9V0G4_9ORYZ</name>
<dbReference type="Proteomes" id="UP000032180">
    <property type="component" value="Chromosome 1"/>
</dbReference>
<dbReference type="Pfam" id="PF04578">
    <property type="entry name" value="DUF594"/>
    <property type="match status" value="1"/>
</dbReference>
<evidence type="ECO:0000313" key="3">
    <source>
        <dbReference type="EnsemblPlants" id="LPERR01G12780.1"/>
    </source>
</evidence>
<proteinExistence type="predicted"/>
<feature type="transmembrane region" description="Helical" evidence="1">
    <location>
        <begin position="388"/>
        <end position="407"/>
    </location>
</feature>
<organism evidence="3 4">
    <name type="scientific">Leersia perrieri</name>
    <dbReference type="NCBI Taxonomy" id="77586"/>
    <lineage>
        <taxon>Eukaryota</taxon>
        <taxon>Viridiplantae</taxon>
        <taxon>Streptophyta</taxon>
        <taxon>Embryophyta</taxon>
        <taxon>Tracheophyta</taxon>
        <taxon>Spermatophyta</taxon>
        <taxon>Magnoliopsida</taxon>
        <taxon>Liliopsida</taxon>
        <taxon>Poales</taxon>
        <taxon>Poaceae</taxon>
        <taxon>BOP clade</taxon>
        <taxon>Oryzoideae</taxon>
        <taxon>Oryzeae</taxon>
        <taxon>Oryzinae</taxon>
        <taxon>Leersia</taxon>
    </lineage>
</organism>
<accession>A0A0D9V0G4</accession>
<dbReference type="Pfam" id="PF13968">
    <property type="entry name" value="DUF4220"/>
    <property type="match status" value="1"/>
</dbReference>
<keyword evidence="1" id="KW-0472">Membrane</keyword>
<dbReference type="STRING" id="77586.A0A0D9V0G4"/>
<dbReference type="InterPro" id="IPR007658">
    <property type="entry name" value="DUF594"/>
</dbReference>
<dbReference type="HOGENOM" id="CLU_008762_0_0_1"/>
<reference evidence="4" key="2">
    <citation type="submission" date="2013-12" db="EMBL/GenBank/DDBJ databases">
        <authorList>
            <person name="Yu Y."/>
            <person name="Lee S."/>
            <person name="de Baynast K."/>
            <person name="Wissotski M."/>
            <person name="Liu L."/>
            <person name="Talag J."/>
            <person name="Goicoechea J."/>
            <person name="Angelova A."/>
            <person name="Jetty R."/>
            <person name="Kudrna D."/>
            <person name="Golser W."/>
            <person name="Rivera L."/>
            <person name="Zhang J."/>
            <person name="Wing R."/>
        </authorList>
    </citation>
    <scope>NUCLEOTIDE SEQUENCE</scope>
</reference>
<reference evidence="3 4" key="1">
    <citation type="submission" date="2012-08" db="EMBL/GenBank/DDBJ databases">
        <title>Oryza genome evolution.</title>
        <authorList>
            <person name="Wing R.A."/>
        </authorList>
    </citation>
    <scope>NUCLEOTIDE SEQUENCE</scope>
</reference>
<feature type="domain" description="DUF4220" evidence="2">
    <location>
        <begin position="127"/>
        <end position="463"/>
    </location>
</feature>
<feature type="transmembrane region" description="Helical" evidence="1">
    <location>
        <begin position="135"/>
        <end position="155"/>
    </location>
</feature>
<feature type="transmembrane region" description="Helical" evidence="1">
    <location>
        <begin position="7"/>
        <end position="27"/>
    </location>
</feature>
<keyword evidence="1" id="KW-1133">Transmembrane helix</keyword>
<feature type="transmembrane region" description="Helical" evidence="1">
    <location>
        <begin position="349"/>
        <end position="376"/>
    </location>
</feature>
<keyword evidence="1" id="KW-0812">Transmembrane</keyword>
<dbReference type="Gramene" id="LPERR01G12780.1">
    <property type="protein sequence ID" value="LPERR01G12780.1"/>
    <property type="gene ID" value="LPERR01G12780"/>
</dbReference>
<dbReference type="AlphaFoldDB" id="A0A0D9V0G4"/>
<evidence type="ECO:0000256" key="1">
    <source>
        <dbReference type="SAM" id="Phobius"/>
    </source>
</evidence>
<feature type="transmembrane region" description="Helical" evidence="1">
    <location>
        <begin position="39"/>
        <end position="60"/>
    </location>
</feature>
<evidence type="ECO:0000313" key="4">
    <source>
        <dbReference type="Proteomes" id="UP000032180"/>
    </source>
</evidence>
<dbReference type="eggNOG" id="ENOG502QSWW">
    <property type="taxonomic scope" value="Eukaryota"/>
</dbReference>
<reference evidence="3" key="3">
    <citation type="submission" date="2015-04" db="UniProtKB">
        <authorList>
            <consortium name="EnsemblPlants"/>
        </authorList>
    </citation>
    <scope>IDENTIFICATION</scope>
</reference>
<dbReference type="EnsemblPlants" id="LPERR01G12780.1">
    <property type="protein sequence ID" value="LPERR01G12780.1"/>
    <property type="gene ID" value="LPERR01G12780"/>
</dbReference>